<evidence type="ECO:0000256" key="1">
    <source>
        <dbReference type="SAM" id="Phobius"/>
    </source>
</evidence>
<keyword evidence="1" id="KW-1133">Transmembrane helix</keyword>
<dbReference type="GeneID" id="106152295"/>
<dbReference type="Proteomes" id="UP000085678">
    <property type="component" value="Unplaced"/>
</dbReference>
<dbReference type="AlphaFoldDB" id="A0A1S3H5I6"/>
<accession>A0A1S3H5I6</accession>
<keyword evidence="1" id="KW-0812">Transmembrane</keyword>
<proteinExistence type="predicted"/>
<evidence type="ECO:0000313" key="2">
    <source>
        <dbReference type="Proteomes" id="UP000085678"/>
    </source>
</evidence>
<gene>
    <name evidence="3" type="primary">LOC106152295</name>
</gene>
<dbReference type="RefSeq" id="XP_013381268.1">
    <property type="nucleotide sequence ID" value="XM_013525814.1"/>
</dbReference>
<keyword evidence="1" id="KW-0472">Membrane</keyword>
<evidence type="ECO:0000313" key="3">
    <source>
        <dbReference type="RefSeq" id="XP_013381268.1"/>
    </source>
</evidence>
<dbReference type="InParanoid" id="A0A1S3H5I6"/>
<organism evidence="2 3">
    <name type="scientific">Lingula anatina</name>
    <name type="common">Brachiopod</name>
    <name type="synonym">Lingula unguis</name>
    <dbReference type="NCBI Taxonomy" id="7574"/>
    <lineage>
        <taxon>Eukaryota</taxon>
        <taxon>Metazoa</taxon>
        <taxon>Spiralia</taxon>
        <taxon>Lophotrochozoa</taxon>
        <taxon>Brachiopoda</taxon>
        <taxon>Linguliformea</taxon>
        <taxon>Lingulata</taxon>
        <taxon>Lingulida</taxon>
        <taxon>Linguloidea</taxon>
        <taxon>Lingulidae</taxon>
        <taxon>Lingula</taxon>
    </lineage>
</organism>
<reference evidence="3" key="1">
    <citation type="submission" date="2025-08" db="UniProtKB">
        <authorList>
            <consortium name="RefSeq"/>
        </authorList>
    </citation>
    <scope>IDENTIFICATION</scope>
    <source>
        <tissue evidence="3">Gonads</tissue>
    </source>
</reference>
<name>A0A1S3H5I6_LINAN</name>
<sequence>MGVRRNFTSVLYAAKRRPLLIAFVLVTAVTYFIVFDPFKSTQTSLRLGARDTRPRTYAHTFNLGGRVFGNEKNFKDVSSSVTTSVVFEFGRESIRSKFDMQFVDDVYLMCPAITYKDDGNIQLIMRIWLLPKLIELRKLNSRLMKNYIMGQTLNSNYDPVTSPRILGIPIPMIGEVGGPNDPRVLHHKGVSYVLFNKYLPTNKTCEGKPTNVQIYLYNLETDESRLLTIEGDAQKCREKNWVSMIVDDKVYIVYSLDPTLILQCDLAKAHCKVENTGKSFREASDDVHSDKPLLRGSTPYVLYKWPYYITLVHTRWVSEYHYDKNFNYLIYAIHLLVFNAQTYQIAYVSQPIDMSPEFMNRHMPFFGHMPNSFIYPVSLILRDSDTLHTGLHLNDRDSVIAEIKGLDNIMKEVYAFVKNDDKPTPGFVSEYMASMDLWKNIKVPEEAKAPEVQQAIEIEMKALQAKLKAKGIE</sequence>
<protein>
    <submittedName>
        <fullName evidence="3">Uncharacterized protein LOC106152295</fullName>
    </submittedName>
</protein>
<feature type="transmembrane region" description="Helical" evidence="1">
    <location>
        <begin position="20"/>
        <end position="38"/>
    </location>
</feature>
<dbReference type="KEGG" id="lak:106152295"/>
<keyword evidence="2" id="KW-1185">Reference proteome</keyword>